<accession>X0Y080</accession>
<keyword evidence="2" id="KW-0808">Transferase</keyword>
<dbReference type="GO" id="GO:0009244">
    <property type="term" value="P:lipopolysaccharide core region biosynthetic process"/>
    <property type="evidence" value="ECO:0007669"/>
    <property type="project" value="TreeGrafter"/>
</dbReference>
<dbReference type="InterPro" id="IPR002201">
    <property type="entry name" value="Glyco_trans_9"/>
</dbReference>
<dbReference type="EMBL" id="BARS01051836">
    <property type="protein sequence ID" value="GAG49164.1"/>
    <property type="molecule type" value="Genomic_DNA"/>
</dbReference>
<evidence type="ECO:0008006" key="4">
    <source>
        <dbReference type="Google" id="ProtNLM"/>
    </source>
</evidence>
<name>X0Y080_9ZZZZ</name>
<feature type="non-terminal residue" evidence="3">
    <location>
        <position position="1"/>
    </location>
</feature>
<protein>
    <recommendedName>
        <fullName evidence="4">Lipopolysaccharide heptosyltransferase III</fullName>
    </recommendedName>
</protein>
<proteinExistence type="predicted"/>
<dbReference type="CDD" id="cd03789">
    <property type="entry name" value="GT9_LPS_heptosyltransferase"/>
    <property type="match status" value="1"/>
</dbReference>
<organism evidence="3">
    <name type="scientific">marine sediment metagenome</name>
    <dbReference type="NCBI Taxonomy" id="412755"/>
    <lineage>
        <taxon>unclassified sequences</taxon>
        <taxon>metagenomes</taxon>
        <taxon>ecological metagenomes</taxon>
    </lineage>
</organism>
<dbReference type="AlphaFoldDB" id="X0Y080"/>
<evidence type="ECO:0000256" key="1">
    <source>
        <dbReference type="ARBA" id="ARBA00022676"/>
    </source>
</evidence>
<dbReference type="PANTHER" id="PTHR30160:SF1">
    <property type="entry name" value="LIPOPOLYSACCHARIDE 1,2-N-ACETYLGLUCOSAMINETRANSFERASE-RELATED"/>
    <property type="match status" value="1"/>
</dbReference>
<evidence type="ECO:0000313" key="3">
    <source>
        <dbReference type="EMBL" id="GAG49164.1"/>
    </source>
</evidence>
<dbReference type="SUPFAM" id="SSF53756">
    <property type="entry name" value="UDP-Glycosyltransferase/glycogen phosphorylase"/>
    <property type="match status" value="1"/>
</dbReference>
<dbReference type="PANTHER" id="PTHR30160">
    <property type="entry name" value="TETRAACYLDISACCHARIDE 4'-KINASE-RELATED"/>
    <property type="match status" value="1"/>
</dbReference>
<dbReference type="Gene3D" id="3.40.50.2000">
    <property type="entry name" value="Glycogen Phosphorylase B"/>
    <property type="match status" value="1"/>
</dbReference>
<reference evidence="3" key="1">
    <citation type="journal article" date="2014" name="Front. Microbiol.">
        <title>High frequency of phylogenetically diverse reductive dehalogenase-homologous genes in deep subseafloor sedimentary metagenomes.</title>
        <authorList>
            <person name="Kawai M."/>
            <person name="Futagami T."/>
            <person name="Toyoda A."/>
            <person name="Takaki Y."/>
            <person name="Nishi S."/>
            <person name="Hori S."/>
            <person name="Arai W."/>
            <person name="Tsubouchi T."/>
            <person name="Morono Y."/>
            <person name="Uchiyama I."/>
            <person name="Ito T."/>
            <person name="Fujiyama A."/>
            <person name="Inagaki F."/>
            <person name="Takami H."/>
        </authorList>
    </citation>
    <scope>NUCLEOTIDE SEQUENCE</scope>
    <source>
        <strain evidence="3">Expedition CK06-06</strain>
    </source>
</reference>
<gene>
    <name evidence="3" type="ORF">S01H1_77153</name>
</gene>
<dbReference type="GO" id="GO:0005829">
    <property type="term" value="C:cytosol"/>
    <property type="evidence" value="ECO:0007669"/>
    <property type="project" value="TreeGrafter"/>
</dbReference>
<keyword evidence="1" id="KW-0328">Glycosyltransferase</keyword>
<sequence>THLIRPENELYQYSAIHSLNILTPFGLRIKNTSPELIIAMEKERSAGNILREGKVLTERPIIAIHPFSLWRYKEWPIGNYIKLVNHIGSRYGVSIVITGSMEERGRVAEIVKKSKIDVYNLAGRTSIGELAGVLKKCSLLIGIDSAPAHIAAAVGIPTITIFGPSSPVSWAPRGKQHNIIYKDLPCVPCRQKGCSNSKVSRCLDELSTEEVIPVIEKKLDEIVSD</sequence>
<dbReference type="GO" id="GO:0008713">
    <property type="term" value="F:ADP-heptose-lipopolysaccharide heptosyltransferase activity"/>
    <property type="evidence" value="ECO:0007669"/>
    <property type="project" value="TreeGrafter"/>
</dbReference>
<evidence type="ECO:0000256" key="2">
    <source>
        <dbReference type="ARBA" id="ARBA00022679"/>
    </source>
</evidence>
<dbReference type="Pfam" id="PF01075">
    <property type="entry name" value="Glyco_transf_9"/>
    <property type="match status" value="1"/>
</dbReference>
<dbReference type="InterPro" id="IPR051199">
    <property type="entry name" value="LPS_LOS_Heptosyltrfase"/>
</dbReference>
<comment type="caution">
    <text evidence="3">The sequence shown here is derived from an EMBL/GenBank/DDBJ whole genome shotgun (WGS) entry which is preliminary data.</text>
</comment>